<dbReference type="Proteomes" id="UP001190700">
    <property type="component" value="Unassembled WGS sequence"/>
</dbReference>
<sequence length="486" mass="52202">MKTARVKCQQSIILLLEYYLFSVAETVEHFMLLKPTVLSRFTMACSAALIVSVGSESRALIDVEAPLIPSIIEEILSFAYAVIHKGCLDEFFDVGNYAFVRGDASHLICTDCFHPFPELFMTYLSARKPQEDVAYLVVLPFHVTLATHQAYCRLLETYSEFDGPALAFMGDYDELADGDFISTTNSATPITLAPEQRHLVDMRTQLLGTLSRTRSRADGLSGGSRGAREADSEIVFPQGSPVRAELLAQLSAARSGSLPVPPSVPVPLALTAPVHVAPAVSAELPRDVSAKYVPAAFRTSGISFPLTSSPPIPPGLGESTVVPVVRVEPPPELGDMRIVAERESALGRFGSSGIHAQPGHAPALSIPPISVTTAAAIPTPSATLVPAPLASAHGGNTPTFEELMHATVTAHGLGDLVSGAIDGLTLRDPASPSYPGREMLENYSVGASLRVKDKLQFPRADRFLNWCRRRCEDWERIRSSGLGVFA</sequence>
<evidence type="ECO:0000313" key="1">
    <source>
        <dbReference type="EMBL" id="KAK3278370.1"/>
    </source>
</evidence>
<comment type="caution">
    <text evidence="1">The sequence shown here is derived from an EMBL/GenBank/DDBJ whole genome shotgun (WGS) entry which is preliminary data.</text>
</comment>
<proteinExistence type="predicted"/>
<dbReference type="EMBL" id="LGRX02005494">
    <property type="protein sequence ID" value="KAK3278370.1"/>
    <property type="molecule type" value="Genomic_DNA"/>
</dbReference>
<protein>
    <submittedName>
        <fullName evidence="1">Uncharacterized protein</fullName>
    </submittedName>
</protein>
<organism evidence="1 2">
    <name type="scientific">Cymbomonas tetramitiformis</name>
    <dbReference type="NCBI Taxonomy" id="36881"/>
    <lineage>
        <taxon>Eukaryota</taxon>
        <taxon>Viridiplantae</taxon>
        <taxon>Chlorophyta</taxon>
        <taxon>Pyramimonadophyceae</taxon>
        <taxon>Pyramimonadales</taxon>
        <taxon>Pyramimonadaceae</taxon>
        <taxon>Cymbomonas</taxon>
    </lineage>
</organism>
<dbReference type="AlphaFoldDB" id="A0AAE0GI01"/>
<reference evidence="1 2" key="1">
    <citation type="journal article" date="2015" name="Genome Biol. Evol.">
        <title>Comparative Genomics of a Bacterivorous Green Alga Reveals Evolutionary Causalities and Consequences of Phago-Mixotrophic Mode of Nutrition.</title>
        <authorList>
            <person name="Burns J.A."/>
            <person name="Paasch A."/>
            <person name="Narechania A."/>
            <person name="Kim E."/>
        </authorList>
    </citation>
    <scope>NUCLEOTIDE SEQUENCE [LARGE SCALE GENOMIC DNA]</scope>
    <source>
        <strain evidence="1 2">PLY_AMNH</strain>
    </source>
</reference>
<gene>
    <name evidence="1" type="ORF">CYMTET_13684</name>
</gene>
<accession>A0AAE0GI01</accession>
<keyword evidence="2" id="KW-1185">Reference proteome</keyword>
<name>A0AAE0GI01_9CHLO</name>
<evidence type="ECO:0000313" key="2">
    <source>
        <dbReference type="Proteomes" id="UP001190700"/>
    </source>
</evidence>